<evidence type="ECO:0000313" key="3">
    <source>
        <dbReference type="EMBL" id="PUZ67866.1"/>
    </source>
</evidence>
<organism evidence="3 4">
    <name type="scientific">Panicum hallii var. hallii</name>
    <dbReference type="NCBI Taxonomy" id="1504633"/>
    <lineage>
        <taxon>Eukaryota</taxon>
        <taxon>Viridiplantae</taxon>
        <taxon>Streptophyta</taxon>
        <taxon>Embryophyta</taxon>
        <taxon>Tracheophyta</taxon>
        <taxon>Spermatophyta</taxon>
        <taxon>Magnoliopsida</taxon>
        <taxon>Liliopsida</taxon>
        <taxon>Poales</taxon>
        <taxon>Poaceae</taxon>
        <taxon>PACMAD clade</taxon>
        <taxon>Panicoideae</taxon>
        <taxon>Panicodae</taxon>
        <taxon>Paniceae</taxon>
        <taxon>Panicinae</taxon>
        <taxon>Panicum</taxon>
        <taxon>Panicum sect. Panicum</taxon>
    </lineage>
</organism>
<dbReference type="AlphaFoldDB" id="A0A2T7EJ50"/>
<dbReference type="EMBL" id="CM009751">
    <property type="protein sequence ID" value="PUZ67866.1"/>
    <property type="molecule type" value="Genomic_DNA"/>
</dbReference>
<reference evidence="3 4" key="1">
    <citation type="submission" date="2018-04" db="EMBL/GenBank/DDBJ databases">
        <title>WGS assembly of Panicum hallii var. hallii HAL2.</title>
        <authorList>
            <person name="Lovell J."/>
            <person name="Jenkins J."/>
            <person name="Lowry D."/>
            <person name="Mamidi S."/>
            <person name="Sreedasyam A."/>
            <person name="Weng X."/>
            <person name="Barry K."/>
            <person name="Bonette J."/>
            <person name="Campitelli B."/>
            <person name="Daum C."/>
            <person name="Gordon S."/>
            <person name="Gould B."/>
            <person name="Lipzen A."/>
            <person name="MacQueen A."/>
            <person name="Palacio-Mejia J."/>
            <person name="Plott C."/>
            <person name="Shakirov E."/>
            <person name="Shu S."/>
            <person name="Yoshinaga Y."/>
            <person name="Zane M."/>
            <person name="Rokhsar D."/>
            <person name="Grimwood J."/>
            <person name="Schmutz J."/>
            <person name="Juenger T."/>
        </authorList>
    </citation>
    <scope>NUCLEOTIDE SEQUENCE [LARGE SCALE GENOMIC DNA]</scope>
    <source>
        <strain evidence="4">cv. HAL2</strain>
    </source>
</reference>
<proteinExistence type="predicted"/>
<sequence length="117" mass="12494">MWTTHVSGATYQLLFLFSLFLLLLFLSADPIVAGLCGDENGEGDAAISSATMNQVQHLANRACPPAHRACPREARCVRRRIELDCSRIDLPRGKRGVAAGESSSPDGGKARLSANVA</sequence>
<gene>
    <name evidence="3" type="ORF">GQ55_3G468400</name>
</gene>
<evidence type="ECO:0000256" key="1">
    <source>
        <dbReference type="SAM" id="MobiDB-lite"/>
    </source>
</evidence>
<keyword evidence="4" id="KW-1185">Reference proteome</keyword>
<protein>
    <submittedName>
        <fullName evidence="3">Uncharacterized protein</fullName>
    </submittedName>
</protein>
<keyword evidence="2" id="KW-0732">Signal</keyword>
<evidence type="ECO:0000256" key="2">
    <source>
        <dbReference type="SAM" id="SignalP"/>
    </source>
</evidence>
<accession>A0A2T7EJ50</accession>
<dbReference type="Gramene" id="PUZ67866">
    <property type="protein sequence ID" value="PUZ67866"/>
    <property type="gene ID" value="GQ55_3G468400"/>
</dbReference>
<evidence type="ECO:0000313" key="4">
    <source>
        <dbReference type="Proteomes" id="UP000244336"/>
    </source>
</evidence>
<name>A0A2T7EJ50_9POAL</name>
<feature type="signal peptide" evidence="2">
    <location>
        <begin position="1"/>
        <end position="28"/>
    </location>
</feature>
<feature type="chain" id="PRO_5015675799" evidence="2">
    <location>
        <begin position="29"/>
        <end position="117"/>
    </location>
</feature>
<feature type="region of interest" description="Disordered" evidence="1">
    <location>
        <begin position="94"/>
        <end position="117"/>
    </location>
</feature>
<dbReference type="Proteomes" id="UP000244336">
    <property type="component" value="Chromosome 3"/>
</dbReference>